<evidence type="ECO:0000313" key="2">
    <source>
        <dbReference type="EMBL" id="OXU28272.1"/>
    </source>
</evidence>
<proteinExistence type="predicted"/>
<protein>
    <submittedName>
        <fullName evidence="2">Uncharacterized protein</fullName>
    </submittedName>
</protein>
<evidence type="ECO:0000313" key="3">
    <source>
        <dbReference type="Proteomes" id="UP000215335"/>
    </source>
</evidence>
<keyword evidence="3" id="KW-1185">Reference proteome</keyword>
<dbReference type="Proteomes" id="UP000215335">
    <property type="component" value="Unassembled WGS sequence"/>
</dbReference>
<name>A0A232FCC1_9HYME</name>
<dbReference type="EMBL" id="NNAY01000456">
    <property type="protein sequence ID" value="OXU28272.1"/>
    <property type="molecule type" value="Genomic_DNA"/>
</dbReference>
<feature type="region of interest" description="Disordered" evidence="1">
    <location>
        <begin position="17"/>
        <end position="58"/>
    </location>
</feature>
<organism evidence="2 3">
    <name type="scientific">Trichomalopsis sarcophagae</name>
    <dbReference type="NCBI Taxonomy" id="543379"/>
    <lineage>
        <taxon>Eukaryota</taxon>
        <taxon>Metazoa</taxon>
        <taxon>Ecdysozoa</taxon>
        <taxon>Arthropoda</taxon>
        <taxon>Hexapoda</taxon>
        <taxon>Insecta</taxon>
        <taxon>Pterygota</taxon>
        <taxon>Neoptera</taxon>
        <taxon>Endopterygota</taxon>
        <taxon>Hymenoptera</taxon>
        <taxon>Apocrita</taxon>
        <taxon>Proctotrupomorpha</taxon>
        <taxon>Chalcidoidea</taxon>
        <taxon>Pteromalidae</taxon>
        <taxon>Pteromalinae</taxon>
        <taxon>Trichomalopsis</taxon>
    </lineage>
</organism>
<accession>A0A232FCC1</accession>
<feature type="compositionally biased region" description="Polar residues" evidence="1">
    <location>
        <begin position="29"/>
        <end position="38"/>
    </location>
</feature>
<gene>
    <name evidence="2" type="ORF">TSAR_010963</name>
</gene>
<evidence type="ECO:0000256" key="1">
    <source>
        <dbReference type="SAM" id="MobiDB-lite"/>
    </source>
</evidence>
<reference evidence="2 3" key="1">
    <citation type="journal article" date="2017" name="Curr. Biol.">
        <title>The Evolution of Venom by Co-option of Single-Copy Genes.</title>
        <authorList>
            <person name="Martinson E.O."/>
            <person name="Mrinalini"/>
            <person name="Kelkar Y.D."/>
            <person name="Chang C.H."/>
            <person name="Werren J.H."/>
        </authorList>
    </citation>
    <scope>NUCLEOTIDE SEQUENCE [LARGE SCALE GENOMIC DNA]</scope>
    <source>
        <strain evidence="2 3">Alberta</strain>
        <tissue evidence="2">Whole body</tissue>
    </source>
</reference>
<dbReference type="AlphaFoldDB" id="A0A232FCC1"/>
<comment type="caution">
    <text evidence="2">The sequence shown here is derived from an EMBL/GenBank/DDBJ whole genome shotgun (WGS) entry which is preliminary data.</text>
</comment>
<sequence>MQCKKARLAFHRRIRKHVSTPRRNMESVRGSSRDNSGTRGLIGTTAKRMRNLSLSARQ</sequence>